<dbReference type="AlphaFoldDB" id="A0AA35Y7A4"/>
<evidence type="ECO:0000256" key="1">
    <source>
        <dbReference type="SAM" id="Phobius"/>
    </source>
</evidence>
<accession>A0AA35Y7A4</accession>
<dbReference type="SUPFAM" id="SSF50249">
    <property type="entry name" value="Nucleic acid-binding proteins"/>
    <property type="match status" value="1"/>
</dbReference>
<dbReference type="CDD" id="cd04481">
    <property type="entry name" value="RPA1_DBD_B_like"/>
    <property type="match status" value="1"/>
</dbReference>
<feature type="transmembrane region" description="Helical" evidence="1">
    <location>
        <begin position="151"/>
        <end position="174"/>
    </location>
</feature>
<sequence>MDTSEQDKSKHKMLLHLQDIEDIKLKVTLWGHNAYYMQDFLANNNSLAPVVVIVQFTRVNFINGCPFSSTYFNVSRLFINNDMDEITSYKNKLVSENGQLSSSGIKMMASKQVTKKRSLLLILLREYVKTYVGITLLVATAKSQQNKKSLLLLLIRLMVLMKWPNSLLMNVLILNAKPSKFRLFQDNTRTLTLTLFDQEAKKLFNYTAKELYDKNNKLGINLDLYPMELKVVVEKKLAIKIDISSYNVTYKSNIYGISRLTNNTDIIDELEKKKNIVPRPTNSDSFMIGSSDIGSQETKVVKTGDNLTPCARDNSTATNHTKLIFTPTELKRNLATCIDIDEMENLSTSKSARLSPPDEQPMPLLAKPRYQLWTISSEQPKNIPIVEYGKGNAKRFTIRVVHGGFFTDYPGIAYEKTKVHFITFVNIDLLDMDLLGSFSKSLGYTTMGYWYHMPTEQHFGLSMTPILDDDTLGNFKAMVRAHQFREIEHLYVEHKPIYVPTNFPHFMMNSPAKRVKKLIHLFVIEHPMETVDDGIAYIKHMLNMTILRGKMEDAMDMAKENVISSKDLV</sequence>
<organism evidence="2 3">
    <name type="scientific">Lactuca saligna</name>
    <name type="common">Willowleaf lettuce</name>
    <dbReference type="NCBI Taxonomy" id="75948"/>
    <lineage>
        <taxon>Eukaryota</taxon>
        <taxon>Viridiplantae</taxon>
        <taxon>Streptophyta</taxon>
        <taxon>Embryophyta</taxon>
        <taxon>Tracheophyta</taxon>
        <taxon>Spermatophyta</taxon>
        <taxon>Magnoliopsida</taxon>
        <taxon>eudicotyledons</taxon>
        <taxon>Gunneridae</taxon>
        <taxon>Pentapetalae</taxon>
        <taxon>asterids</taxon>
        <taxon>campanulids</taxon>
        <taxon>Asterales</taxon>
        <taxon>Asteraceae</taxon>
        <taxon>Cichorioideae</taxon>
        <taxon>Cichorieae</taxon>
        <taxon>Lactucinae</taxon>
        <taxon>Lactuca</taxon>
    </lineage>
</organism>
<proteinExistence type="predicted"/>
<dbReference type="Gene3D" id="2.40.50.140">
    <property type="entry name" value="Nucleic acid-binding proteins"/>
    <property type="match status" value="2"/>
</dbReference>
<keyword evidence="1" id="KW-0472">Membrane</keyword>
<evidence type="ECO:0008006" key="4">
    <source>
        <dbReference type="Google" id="ProtNLM"/>
    </source>
</evidence>
<protein>
    <recommendedName>
        <fullName evidence="4">Replication protein A OB domain-containing protein</fullName>
    </recommendedName>
</protein>
<dbReference type="InterPro" id="IPR012340">
    <property type="entry name" value="NA-bd_OB-fold"/>
</dbReference>
<gene>
    <name evidence="2" type="ORF">LSALG_LOCUS8261</name>
</gene>
<name>A0AA35Y7A4_LACSI</name>
<dbReference type="EMBL" id="OX465077">
    <property type="protein sequence ID" value="CAI9267795.1"/>
    <property type="molecule type" value="Genomic_DNA"/>
</dbReference>
<keyword evidence="1" id="KW-1133">Transmembrane helix</keyword>
<evidence type="ECO:0000313" key="3">
    <source>
        <dbReference type="Proteomes" id="UP001177003"/>
    </source>
</evidence>
<keyword evidence="1" id="KW-0812">Transmembrane</keyword>
<evidence type="ECO:0000313" key="2">
    <source>
        <dbReference type="EMBL" id="CAI9267795.1"/>
    </source>
</evidence>
<dbReference type="Proteomes" id="UP001177003">
    <property type="component" value="Chromosome 1"/>
</dbReference>
<keyword evidence="3" id="KW-1185">Reference proteome</keyword>
<reference evidence="2" key="1">
    <citation type="submission" date="2023-04" db="EMBL/GenBank/DDBJ databases">
        <authorList>
            <person name="Vijverberg K."/>
            <person name="Xiong W."/>
            <person name="Schranz E."/>
        </authorList>
    </citation>
    <scope>NUCLEOTIDE SEQUENCE</scope>
</reference>